<dbReference type="Proteomes" id="UP000481964">
    <property type="component" value="Unassembled WGS sequence"/>
</dbReference>
<dbReference type="InterPro" id="IPR050695">
    <property type="entry name" value="N-acetylmuramoyl_amidase_3"/>
</dbReference>
<dbReference type="InterPro" id="IPR002508">
    <property type="entry name" value="MurNAc-LAA_cat"/>
</dbReference>
<dbReference type="EMBL" id="WKRD01000008">
    <property type="protein sequence ID" value="MSC57914.1"/>
    <property type="molecule type" value="Genomic_DNA"/>
</dbReference>
<reference evidence="5 7" key="1">
    <citation type="submission" date="2015-09" db="EMBL/GenBank/DDBJ databases">
        <authorList>
            <consortium name="Pathogen Informatics"/>
        </authorList>
    </citation>
    <scope>NUCLEOTIDE SEQUENCE [LARGE SCALE GENOMIC DNA]</scope>
    <source>
        <strain evidence="5 7">2789STDY5834875</strain>
    </source>
</reference>
<keyword evidence="3" id="KW-0472">Membrane</keyword>
<keyword evidence="1 5" id="KW-0378">Hydrolase</keyword>
<protein>
    <submittedName>
        <fullName evidence="5 6">N-acetylmuramoyl-L-alanine amidase</fullName>
        <ecNumber evidence="5">3.5.1.28</ecNumber>
    </submittedName>
</protein>
<evidence type="ECO:0000313" key="7">
    <source>
        <dbReference type="Proteomes" id="UP000095621"/>
    </source>
</evidence>
<dbReference type="GO" id="GO:0008745">
    <property type="term" value="F:N-acetylmuramoyl-L-alanine amidase activity"/>
    <property type="evidence" value="ECO:0007669"/>
    <property type="project" value="UniProtKB-EC"/>
</dbReference>
<name>A0A174YV81_9FIRM</name>
<evidence type="ECO:0000313" key="8">
    <source>
        <dbReference type="Proteomes" id="UP000481964"/>
    </source>
</evidence>
<dbReference type="RefSeq" id="WP_055216443.1">
    <property type="nucleotide sequence ID" value="NZ_CZBU01000006.1"/>
</dbReference>
<dbReference type="CDD" id="cd02696">
    <property type="entry name" value="MurNAc-LAA"/>
    <property type="match status" value="1"/>
</dbReference>
<evidence type="ECO:0000256" key="3">
    <source>
        <dbReference type="SAM" id="Phobius"/>
    </source>
</evidence>
<dbReference type="GO" id="GO:0030288">
    <property type="term" value="C:outer membrane-bounded periplasmic space"/>
    <property type="evidence" value="ECO:0007669"/>
    <property type="project" value="TreeGrafter"/>
</dbReference>
<dbReference type="PANTHER" id="PTHR30404">
    <property type="entry name" value="N-ACETYLMURAMOYL-L-ALANINE AMIDASE"/>
    <property type="match status" value="1"/>
</dbReference>
<keyword evidence="3" id="KW-0812">Transmembrane</keyword>
<evidence type="ECO:0000313" key="5">
    <source>
        <dbReference type="EMBL" id="CUQ79044.1"/>
    </source>
</evidence>
<evidence type="ECO:0000256" key="1">
    <source>
        <dbReference type="ARBA" id="ARBA00022801"/>
    </source>
</evidence>
<dbReference type="GO" id="GO:0009253">
    <property type="term" value="P:peptidoglycan catabolic process"/>
    <property type="evidence" value="ECO:0007669"/>
    <property type="project" value="InterPro"/>
</dbReference>
<dbReference type="PANTHER" id="PTHR30404:SF0">
    <property type="entry name" value="N-ACETYLMURAMOYL-L-ALANINE AMIDASE AMIC"/>
    <property type="match status" value="1"/>
</dbReference>
<feature type="compositionally biased region" description="Basic and acidic residues" evidence="2">
    <location>
        <begin position="40"/>
        <end position="55"/>
    </location>
</feature>
<dbReference type="Pfam" id="PF01520">
    <property type="entry name" value="Amidase_3"/>
    <property type="match status" value="1"/>
</dbReference>
<evidence type="ECO:0000313" key="6">
    <source>
        <dbReference type="EMBL" id="MSC57914.1"/>
    </source>
</evidence>
<dbReference type="SMART" id="SM00646">
    <property type="entry name" value="Ami_3"/>
    <property type="match status" value="1"/>
</dbReference>
<accession>A0A174YV81</accession>
<feature type="domain" description="MurNAc-LAA" evidence="4">
    <location>
        <begin position="144"/>
        <end position="254"/>
    </location>
</feature>
<dbReference type="OrthoDB" id="9806267at2"/>
<proteinExistence type="predicted"/>
<evidence type="ECO:0000259" key="4">
    <source>
        <dbReference type="SMART" id="SM00646"/>
    </source>
</evidence>
<keyword evidence="3" id="KW-1133">Transmembrane helix</keyword>
<dbReference type="EMBL" id="CZBU01000006">
    <property type="protein sequence ID" value="CUQ79044.1"/>
    <property type="molecule type" value="Genomic_DNA"/>
</dbReference>
<evidence type="ECO:0000256" key="2">
    <source>
        <dbReference type="SAM" id="MobiDB-lite"/>
    </source>
</evidence>
<organism evidence="5 7">
    <name type="scientific">Lachnospira eligens</name>
    <dbReference type="NCBI Taxonomy" id="39485"/>
    <lineage>
        <taxon>Bacteria</taxon>
        <taxon>Bacillati</taxon>
        <taxon>Bacillota</taxon>
        <taxon>Clostridia</taxon>
        <taxon>Lachnospirales</taxon>
        <taxon>Lachnospiraceae</taxon>
        <taxon>Lachnospira</taxon>
    </lineage>
</organism>
<sequence length="262" mass="29144">MPEKADISRTLLLPFMSIILLVAVYMTANVLLPLKASGKGSKESEDVQERQHLSDDAGDGEVIEMNINFSEKCIVIDSGHGGADPGKVGVAGTNEKEINLAIAKKLQERLEDAQINVIMTRDTDDDLSVESDKSKKKADLERRCDIINSSGADMVISIHQNSYVTPKAEGAQVFYYKKSEESKRIAQIMQGILGEKLGTTRQIKSDVNYYILLHSKLPTIISECGFLSNPEEEQRLCTEEYQEKVADALYCGIIEYLMMNMK</sequence>
<dbReference type="AlphaFoldDB" id="A0A174YV81"/>
<dbReference type="EC" id="3.5.1.28" evidence="5"/>
<feature type="transmembrane region" description="Helical" evidence="3">
    <location>
        <begin position="12"/>
        <end position="32"/>
    </location>
</feature>
<dbReference type="Gene3D" id="3.40.630.40">
    <property type="entry name" value="Zn-dependent exopeptidases"/>
    <property type="match status" value="1"/>
</dbReference>
<dbReference type="Proteomes" id="UP000095621">
    <property type="component" value="Unassembled WGS sequence"/>
</dbReference>
<dbReference type="SUPFAM" id="SSF53187">
    <property type="entry name" value="Zn-dependent exopeptidases"/>
    <property type="match status" value="1"/>
</dbReference>
<feature type="region of interest" description="Disordered" evidence="2">
    <location>
        <begin position="38"/>
        <end position="57"/>
    </location>
</feature>
<gene>
    <name evidence="5" type="primary">amiA</name>
    <name evidence="5" type="ORF">ERS852490_02699</name>
    <name evidence="6" type="ORF">GKE48_10770</name>
</gene>
<reference evidence="6 8" key="2">
    <citation type="journal article" date="2019" name="Nat. Med.">
        <title>A library of human gut bacterial isolates paired with longitudinal multiomics data enables mechanistic microbiome research.</title>
        <authorList>
            <person name="Poyet M."/>
            <person name="Groussin M."/>
            <person name="Gibbons S.M."/>
            <person name="Avila-Pacheco J."/>
            <person name="Jiang X."/>
            <person name="Kearney S.M."/>
            <person name="Perrotta A.R."/>
            <person name="Berdy B."/>
            <person name="Zhao S."/>
            <person name="Lieberman T.D."/>
            <person name="Swanson P.K."/>
            <person name="Smith M."/>
            <person name="Roesemann S."/>
            <person name="Alexander J.E."/>
            <person name="Rich S.A."/>
            <person name="Livny J."/>
            <person name="Vlamakis H."/>
            <person name="Clish C."/>
            <person name="Bullock K."/>
            <person name="Deik A."/>
            <person name="Scott J."/>
            <person name="Pierce K.A."/>
            <person name="Xavier R.J."/>
            <person name="Alm E.J."/>
        </authorList>
    </citation>
    <scope>NUCLEOTIDE SEQUENCE [LARGE SCALE GENOMIC DNA]</scope>
    <source>
        <strain evidence="6 8">BIOML-A1</strain>
    </source>
</reference>